<name>A0A9X3I3B4_9ACTN</name>
<dbReference type="PANTHER" id="PTHR30212:SF2">
    <property type="entry name" value="PROTEIN YIIM"/>
    <property type="match status" value="1"/>
</dbReference>
<dbReference type="EMBL" id="JAPKFM010000003">
    <property type="protein sequence ID" value="MCX2963462.1"/>
    <property type="molecule type" value="Genomic_DNA"/>
</dbReference>
<evidence type="ECO:0000313" key="3">
    <source>
        <dbReference type="Proteomes" id="UP001143347"/>
    </source>
</evidence>
<dbReference type="PANTHER" id="PTHR30212">
    <property type="entry name" value="PROTEIN YIIM"/>
    <property type="match status" value="1"/>
</dbReference>
<keyword evidence="3" id="KW-1185">Reference proteome</keyword>
<gene>
    <name evidence="2" type="ORF">OSB52_05075</name>
</gene>
<reference evidence="2" key="1">
    <citation type="submission" date="2022-10" db="EMBL/GenBank/DDBJ databases">
        <title>WGS of marine actinomycetes from Thailand.</title>
        <authorList>
            <person name="Thawai C."/>
        </authorList>
    </citation>
    <scope>NUCLEOTIDE SEQUENCE</scope>
    <source>
        <strain evidence="2">SW21</strain>
    </source>
</reference>
<dbReference type="Pfam" id="PF03473">
    <property type="entry name" value="MOSC"/>
    <property type="match status" value="1"/>
</dbReference>
<dbReference type="InterPro" id="IPR005302">
    <property type="entry name" value="MoCF_Sase_C"/>
</dbReference>
<proteinExistence type="predicted"/>
<feature type="domain" description="MOSC" evidence="1">
    <location>
        <begin position="33"/>
        <end position="169"/>
    </location>
</feature>
<dbReference type="GO" id="GO:0030151">
    <property type="term" value="F:molybdenum ion binding"/>
    <property type="evidence" value="ECO:0007669"/>
    <property type="project" value="InterPro"/>
</dbReference>
<dbReference type="GO" id="GO:0003824">
    <property type="term" value="F:catalytic activity"/>
    <property type="evidence" value="ECO:0007669"/>
    <property type="project" value="InterPro"/>
</dbReference>
<sequence length="216" mass="23604">MNDAPPSGTVLTVCAAGHDVILDNVGASGIDKRPQTGRIQVTELGLVTDHVVDTKHHGGIDQALYAYSEREAQRWAEELDRDLPHGWFGENLRIDGLETTDAVVGERWEIGDDGLVVETTIPRTPCRTFASWAGEPKWVKRFMARADTGTYLRIVRPGSVAAGDVVRVTYRPSHGVLVRHLLAGTEADAEALSVLLSHDSLAPKVHREASRKLART</sequence>
<evidence type="ECO:0000259" key="1">
    <source>
        <dbReference type="PROSITE" id="PS51340"/>
    </source>
</evidence>
<dbReference type="Proteomes" id="UP001143347">
    <property type="component" value="Unassembled WGS sequence"/>
</dbReference>
<organism evidence="2 3">
    <name type="scientific">Gordonia aquimaris</name>
    <dbReference type="NCBI Taxonomy" id="2984863"/>
    <lineage>
        <taxon>Bacteria</taxon>
        <taxon>Bacillati</taxon>
        <taxon>Actinomycetota</taxon>
        <taxon>Actinomycetes</taxon>
        <taxon>Mycobacteriales</taxon>
        <taxon>Gordoniaceae</taxon>
        <taxon>Gordonia</taxon>
    </lineage>
</organism>
<dbReference type="RefSeq" id="WP_266060508.1">
    <property type="nucleotide sequence ID" value="NZ_JAPKFM010000003.1"/>
</dbReference>
<dbReference type="AlphaFoldDB" id="A0A9X3I3B4"/>
<dbReference type="PROSITE" id="PS51340">
    <property type="entry name" value="MOSC"/>
    <property type="match status" value="1"/>
</dbReference>
<comment type="caution">
    <text evidence="2">The sequence shown here is derived from an EMBL/GenBank/DDBJ whole genome shotgun (WGS) entry which is preliminary data.</text>
</comment>
<dbReference type="InterPro" id="IPR011037">
    <property type="entry name" value="Pyrv_Knase-like_insert_dom_sf"/>
</dbReference>
<dbReference type="SUPFAM" id="SSF50800">
    <property type="entry name" value="PK beta-barrel domain-like"/>
    <property type="match status" value="1"/>
</dbReference>
<dbReference type="GO" id="GO:0030170">
    <property type="term" value="F:pyridoxal phosphate binding"/>
    <property type="evidence" value="ECO:0007669"/>
    <property type="project" value="InterPro"/>
</dbReference>
<evidence type="ECO:0000313" key="2">
    <source>
        <dbReference type="EMBL" id="MCX2963462.1"/>
    </source>
</evidence>
<dbReference type="InterPro" id="IPR052353">
    <property type="entry name" value="Benzoxazolinone_Detox_Enz"/>
</dbReference>
<protein>
    <submittedName>
        <fullName evidence="2">MOSC domain-containing protein</fullName>
    </submittedName>
</protein>
<dbReference type="Gene3D" id="2.40.33.20">
    <property type="entry name" value="PK beta-barrel domain-like"/>
    <property type="match status" value="1"/>
</dbReference>
<accession>A0A9X3I3B4</accession>